<accession>A0A1B7NQZ6</accession>
<gene>
    <name evidence="5" type="ORF">ACJ72_06474</name>
</gene>
<dbReference type="InterPro" id="IPR050987">
    <property type="entry name" value="AtrR-like"/>
</dbReference>
<feature type="non-terminal residue" evidence="5">
    <location>
        <position position="589"/>
    </location>
</feature>
<dbReference type="EMBL" id="LGUA01001113">
    <property type="protein sequence ID" value="OAX79209.1"/>
    <property type="molecule type" value="Genomic_DNA"/>
</dbReference>
<evidence type="ECO:0000256" key="1">
    <source>
        <dbReference type="ARBA" id="ARBA00023242"/>
    </source>
</evidence>
<feature type="compositionally biased region" description="Polar residues" evidence="3">
    <location>
        <begin position="1"/>
        <end position="15"/>
    </location>
</feature>
<name>A0A1B7NQZ6_9EURO</name>
<feature type="region of interest" description="Disordered" evidence="3">
    <location>
        <begin position="73"/>
        <end position="107"/>
    </location>
</feature>
<organism evidence="5 6">
    <name type="scientific">Emergomyces africanus</name>
    <dbReference type="NCBI Taxonomy" id="1955775"/>
    <lineage>
        <taxon>Eukaryota</taxon>
        <taxon>Fungi</taxon>
        <taxon>Dikarya</taxon>
        <taxon>Ascomycota</taxon>
        <taxon>Pezizomycotina</taxon>
        <taxon>Eurotiomycetes</taxon>
        <taxon>Eurotiomycetidae</taxon>
        <taxon>Onygenales</taxon>
        <taxon>Ajellomycetaceae</taxon>
        <taxon>Emergomyces</taxon>
    </lineage>
</organism>
<keyword evidence="1" id="KW-0539">Nucleus</keyword>
<feature type="domain" description="Xylanolytic transcriptional activator regulatory" evidence="4">
    <location>
        <begin position="420"/>
        <end position="490"/>
    </location>
</feature>
<dbReference type="SMART" id="SM00906">
    <property type="entry name" value="Fungal_trans"/>
    <property type="match status" value="1"/>
</dbReference>
<dbReference type="GO" id="GO:0003677">
    <property type="term" value="F:DNA binding"/>
    <property type="evidence" value="ECO:0007669"/>
    <property type="project" value="InterPro"/>
</dbReference>
<feature type="coiled-coil region" evidence="2">
    <location>
        <begin position="201"/>
        <end position="228"/>
    </location>
</feature>
<dbReference type="GO" id="GO:0003700">
    <property type="term" value="F:DNA-binding transcription factor activity"/>
    <property type="evidence" value="ECO:0007669"/>
    <property type="project" value="InterPro"/>
</dbReference>
<dbReference type="Pfam" id="PF04082">
    <property type="entry name" value="Fungal_trans"/>
    <property type="match status" value="1"/>
</dbReference>
<evidence type="ECO:0000259" key="4">
    <source>
        <dbReference type="SMART" id="SM00906"/>
    </source>
</evidence>
<dbReference type="PANTHER" id="PTHR46910:SF1">
    <property type="entry name" value="MISCELLANEOUS ZN(II)2CYS6 TRANSCRIPTION FACTOR (EUROFUNG)-RELATED"/>
    <property type="match status" value="1"/>
</dbReference>
<evidence type="ECO:0000256" key="2">
    <source>
        <dbReference type="SAM" id="Coils"/>
    </source>
</evidence>
<feature type="region of interest" description="Disordered" evidence="3">
    <location>
        <begin position="1"/>
        <end position="49"/>
    </location>
</feature>
<dbReference type="STRING" id="1658172.A0A1B7NQZ6"/>
<dbReference type="AlphaFoldDB" id="A0A1B7NQZ6"/>
<feature type="compositionally biased region" description="Polar residues" evidence="3">
    <location>
        <begin position="73"/>
        <end position="91"/>
    </location>
</feature>
<keyword evidence="2" id="KW-0175">Coiled coil</keyword>
<comment type="caution">
    <text evidence="5">The sequence shown here is derived from an EMBL/GenBank/DDBJ whole genome shotgun (WGS) entry which is preliminary data.</text>
</comment>
<dbReference type="InterPro" id="IPR007219">
    <property type="entry name" value="XnlR_reg_dom"/>
</dbReference>
<reference evidence="5 6" key="1">
    <citation type="submission" date="2015-07" db="EMBL/GenBank/DDBJ databases">
        <title>Emmonsia species relationships and genome sequence.</title>
        <authorList>
            <person name="Cuomo C.A."/>
            <person name="Schwartz I.S."/>
            <person name="Kenyon C."/>
            <person name="de Hoog G.S."/>
            <person name="Govender N.P."/>
            <person name="Botha A."/>
            <person name="Moreno L."/>
            <person name="de Vries M."/>
            <person name="Munoz J.F."/>
            <person name="Stielow J.B."/>
        </authorList>
    </citation>
    <scope>NUCLEOTIDE SEQUENCE [LARGE SCALE GENOMIC DNA]</scope>
    <source>
        <strain evidence="5 6">CBS 136260</strain>
    </source>
</reference>
<dbReference type="CDD" id="cd12148">
    <property type="entry name" value="fungal_TF_MHR"/>
    <property type="match status" value="1"/>
</dbReference>
<dbReference type="PANTHER" id="PTHR46910">
    <property type="entry name" value="TRANSCRIPTION FACTOR PDR1"/>
    <property type="match status" value="1"/>
</dbReference>
<protein>
    <recommendedName>
        <fullName evidence="4">Xylanolytic transcriptional activator regulatory domain-containing protein</fullName>
    </recommendedName>
</protein>
<evidence type="ECO:0000313" key="5">
    <source>
        <dbReference type="EMBL" id="OAX79209.1"/>
    </source>
</evidence>
<dbReference type="Proteomes" id="UP000091918">
    <property type="component" value="Unassembled WGS sequence"/>
</dbReference>
<proteinExistence type="predicted"/>
<sequence>MQNPYHQLPSIQAPHSNGPYIPPHVSSSASRAASGPRVRANFNPASSSRAPNGLKISHLIYNSRQHGLDHSLSGATYQHPQESVSVSSAETSGMLPEARHHHQTASGLHVATANHQPHKRAYRQRRKDPSCDACRERKVKVGDTQTQGAVERGHACIEDKDNNVTNEQHPWADIVRCLGFLQLYRMLQPKCSMLIYEGNEQTNVVNQVQDLERQLTQAKQQLRQLRSGIPKIDSLMDPDFELHEDAPRIPEVGQRPSRLNVPNINQSASHVCWKMRTYGQGLFNFPPTHSFTHPQASLTGDVPPLPSTSVVDALLGNYFSHIHLVFPIIHWPTLLNDYDRVSRTSSLRGVPKEWAVVFFAILACGSLHSLDQDLVSKGKEFLQISVSLTDVWQDAFSIAQVRAAMLISIFLYETNLKSASWVWLGAAVRIAQDLGLHIEAAHSPTEAELRKRVWWALYAWERLVVLETGKPLMIQDEDCDVELLSSADEHLTEGGSLLQDEKTTRLRAITHVMRAVSQLTRSLKVSVISADTLEAFERHFRMCLATFPLDYRIETNQYLDPRSLPPIIFLQNTRLVLHRHNLSPRSSAE</sequence>
<evidence type="ECO:0000256" key="3">
    <source>
        <dbReference type="SAM" id="MobiDB-lite"/>
    </source>
</evidence>
<keyword evidence="6" id="KW-1185">Reference proteome</keyword>
<dbReference type="GO" id="GO:0008270">
    <property type="term" value="F:zinc ion binding"/>
    <property type="evidence" value="ECO:0007669"/>
    <property type="project" value="InterPro"/>
</dbReference>
<dbReference type="GO" id="GO:0006351">
    <property type="term" value="P:DNA-templated transcription"/>
    <property type="evidence" value="ECO:0007669"/>
    <property type="project" value="InterPro"/>
</dbReference>
<dbReference type="OrthoDB" id="2110361at2759"/>
<evidence type="ECO:0000313" key="6">
    <source>
        <dbReference type="Proteomes" id="UP000091918"/>
    </source>
</evidence>